<dbReference type="Proteomes" id="UP001589610">
    <property type="component" value="Unassembled WGS sequence"/>
</dbReference>
<sequence length="151" mass="17386">MNSDFDFLHGSWDIENRRLLAPLSGRDEWEEFPSVAVCQGFFDGAGVFDEITFPTKGFKGVSIRTFDVKRELWAIYWINSETGVLHNPVFGAFTDGKGVFHGDETHEGTPIRMRYTWSEITPTSALWEQAFSADGEKTWETNWTMRHTRRA</sequence>
<name>A0ABV5TT09_9ACTN</name>
<comment type="caution">
    <text evidence="1">The sequence shown here is derived from an EMBL/GenBank/DDBJ whole genome shotgun (WGS) entry which is preliminary data.</text>
</comment>
<accession>A0ABV5TT09</accession>
<gene>
    <name evidence="1" type="ORF">ACFFRH_42715</name>
</gene>
<proteinExistence type="predicted"/>
<reference evidence="1 2" key="1">
    <citation type="submission" date="2024-09" db="EMBL/GenBank/DDBJ databases">
        <authorList>
            <person name="Sun Q."/>
            <person name="Mori K."/>
        </authorList>
    </citation>
    <scope>NUCLEOTIDE SEQUENCE [LARGE SCALE GENOMIC DNA]</scope>
    <source>
        <strain evidence="1 2">JCM 3028</strain>
    </source>
</reference>
<dbReference type="EMBL" id="JBHMBS010000051">
    <property type="protein sequence ID" value="MFB9682227.1"/>
    <property type="molecule type" value="Genomic_DNA"/>
</dbReference>
<dbReference type="RefSeq" id="WP_344744562.1">
    <property type="nucleotide sequence ID" value="NZ_BAAAWW010000046.1"/>
</dbReference>
<evidence type="ECO:0008006" key="3">
    <source>
        <dbReference type="Google" id="ProtNLM"/>
    </source>
</evidence>
<protein>
    <recommendedName>
        <fullName evidence="3">DUF1579 domain-containing protein</fullName>
    </recommendedName>
</protein>
<keyword evidence="2" id="KW-1185">Reference proteome</keyword>
<organism evidence="1 2">
    <name type="scientific">Streptosporangium vulgare</name>
    <dbReference type="NCBI Taxonomy" id="46190"/>
    <lineage>
        <taxon>Bacteria</taxon>
        <taxon>Bacillati</taxon>
        <taxon>Actinomycetota</taxon>
        <taxon>Actinomycetes</taxon>
        <taxon>Streptosporangiales</taxon>
        <taxon>Streptosporangiaceae</taxon>
        <taxon>Streptosporangium</taxon>
    </lineage>
</organism>
<evidence type="ECO:0000313" key="1">
    <source>
        <dbReference type="EMBL" id="MFB9682227.1"/>
    </source>
</evidence>
<evidence type="ECO:0000313" key="2">
    <source>
        <dbReference type="Proteomes" id="UP001589610"/>
    </source>
</evidence>